<dbReference type="Pfam" id="PF13439">
    <property type="entry name" value="Glyco_transf_4"/>
    <property type="match status" value="1"/>
</dbReference>
<dbReference type="InterPro" id="IPR028098">
    <property type="entry name" value="Glyco_trans_4-like_N"/>
</dbReference>
<protein>
    <recommendedName>
        <fullName evidence="3">Glycosyltransferase subfamily 4-like N-terminal domain-containing protein</fullName>
    </recommendedName>
</protein>
<keyword evidence="1" id="KW-0328">Glycosyltransferase</keyword>
<sequence>MSPRVPGRTGGTGRTSARCEALVFGLVVTLTDLIPPHFRYGYVHRLTRRMFQRTLPKLPAAVSRPVGTLPSTMPAGGEALTCALLTGAMDIGGIGSVVETLAGALPSSGIRVVVLCTDDGVRAARLRSLGIEVVVVDMSTAAPTLQTIAPDVVALHGAPEYLESAAVASRIPLVPVLHNTEIHYSRARWNRFARILSAAAAAVSVSELVREFHVRHVSPALAGRIHVVANAAPPEEAPPQEERRAARHALGEVLRADLEDDIVFVCLARYDSQKNVAGLVSSFLSHVKDPRVRLVVAGDPSDWSEVRRADAIRRSSASASRVTLLSSSDARTLLAAADAFVLDSFFEGWPVAATEAAAVGLPLVLADFGGARELVGAEAGSVLVANPSGSAGGVSDAAVASARRRSQRQPNAAELGAAIDEVADRVRAGIRPSPAPTRALMDAMIAGHADILRHAAASVRDHAAVGADRVEGDRA</sequence>
<gene>
    <name evidence="4" type="ORF">GCM10007269_18470</name>
</gene>
<dbReference type="Pfam" id="PF13692">
    <property type="entry name" value="Glyco_trans_1_4"/>
    <property type="match status" value="1"/>
</dbReference>
<dbReference type="Gene3D" id="3.40.50.2000">
    <property type="entry name" value="Glycogen Phosphorylase B"/>
    <property type="match status" value="2"/>
</dbReference>
<evidence type="ECO:0000259" key="3">
    <source>
        <dbReference type="Pfam" id="PF13439"/>
    </source>
</evidence>
<evidence type="ECO:0000313" key="5">
    <source>
        <dbReference type="Proteomes" id="UP000629365"/>
    </source>
</evidence>
<comment type="caution">
    <text evidence="4">The sequence shown here is derived from an EMBL/GenBank/DDBJ whole genome shotgun (WGS) entry which is preliminary data.</text>
</comment>
<keyword evidence="5" id="KW-1185">Reference proteome</keyword>
<evidence type="ECO:0000256" key="2">
    <source>
        <dbReference type="ARBA" id="ARBA00022679"/>
    </source>
</evidence>
<dbReference type="PANTHER" id="PTHR12526">
    <property type="entry name" value="GLYCOSYLTRANSFERASE"/>
    <property type="match status" value="1"/>
</dbReference>
<dbReference type="Proteomes" id="UP000629365">
    <property type="component" value="Unassembled WGS sequence"/>
</dbReference>
<dbReference type="RefSeq" id="WP_188436268.1">
    <property type="nucleotide sequence ID" value="NZ_BMCM01000002.1"/>
</dbReference>
<dbReference type="SUPFAM" id="SSF53756">
    <property type="entry name" value="UDP-Glycosyltransferase/glycogen phosphorylase"/>
    <property type="match status" value="1"/>
</dbReference>
<organism evidence="4 5">
    <name type="scientific">Microbacterium murale</name>
    <dbReference type="NCBI Taxonomy" id="1081040"/>
    <lineage>
        <taxon>Bacteria</taxon>
        <taxon>Bacillati</taxon>
        <taxon>Actinomycetota</taxon>
        <taxon>Actinomycetes</taxon>
        <taxon>Micrococcales</taxon>
        <taxon>Microbacteriaceae</taxon>
        <taxon>Microbacterium</taxon>
    </lineage>
</organism>
<proteinExistence type="predicted"/>
<keyword evidence="2" id="KW-0808">Transferase</keyword>
<feature type="domain" description="Glycosyltransferase subfamily 4-like N-terminal" evidence="3">
    <location>
        <begin position="91"/>
        <end position="234"/>
    </location>
</feature>
<name>A0ABQ1RN96_9MICO</name>
<reference evidence="5" key="1">
    <citation type="journal article" date="2019" name="Int. J. Syst. Evol. Microbiol.">
        <title>The Global Catalogue of Microorganisms (GCM) 10K type strain sequencing project: providing services to taxonomists for standard genome sequencing and annotation.</title>
        <authorList>
            <consortium name="The Broad Institute Genomics Platform"/>
            <consortium name="The Broad Institute Genome Sequencing Center for Infectious Disease"/>
            <person name="Wu L."/>
            <person name="Ma J."/>
        </authorList>
    </citation>
    <scope>NUCLEOTIDE SEQUENCE [LARGE SCALE GENOMIC DNA]</scope>
    <source>
        <strain evidence="5">CCM 7640</strain>
    </source>
</reference>
<evidence type="ECO:0000313" key="4">
    <source>
        <dbReference type="EMBL" id="GGD75683.1"/>
    </source>
</evidence>
<evidence type="ECO:0000256" key="1">
    <source>
        <dbReference type="ARBA" id="ARBA00022676"/>
    </source>
</evidence>
<accession>A0ABQ1RN96</accession>
<dbReference type="EMBL" id="BMCM01000002">
    <property type="protein sequence ID" value="GGD75683.1"/>
    <property type="molecule type" value="Genomic_DNA"/>
</dbReference>